<evidence type="ECO:0008006" key="4">
    <source>
        <dbReference type="Google" id="ProtNLM"/>
    </source>
</evidence>
<accession>A0AAP0IYZ9</accession>
<dbReference type="EMBL" id="JBBNAE010000005">
    <property type="protein sequence ID" value="KAK9124401.1"/>
    <property type="molecule type" value="Genomic_DNA"/>
</dbReference>
<dbReference type="AlphaFoldDB" id="A0AAP0IYZ9"/>
<feature type="transmembrane region" description="Helical" evidence="1">
    <location>
        <begin position="6"/>
        <end position="34"/>
    </location>
</feature>
<evidence type="ECO:0000256" key="1">
    <source>
        <dbReference type="SAM" id="Phobius"/>
    </source>
</evidence>
<comment type="caution">
    <text evidence="2">The sequence shown here is derived from an EMBL/GenBank/DDBJ whole genome shotgun (WGS) entry which is preliminary data.</text>
</comment>
<keyword evidence="1" id="KW-0472">Membrane</keyword>
<dbReference type="InterPro" id="IPR023214">
    <property type="entry name" value="HAD_sf"/>
</dbReference>
<evidence type="ECO:0000313" key="3">
    <source>
        <dbReference type="Proteomes" id="UP001417504"/>
    </source>
</evidence>
<keyword evidence="1" id="KW-0812">Transmembrane</keyword>
<dbReference type="InterPro" id="IPR005519">
    <property type="entry name" value="Acid_phosphat_B-like"/>
</dbReference>
<gene>
    <name evidence="2" type="ORF">Sjap_014003</name>
</gene>
<proteinExistence type="predicted"/>
<dbReference type="Proteomes" id="UP001417504">
    <property type="component" value="Unassembled WGS sequence"/>
</dbReference>
<dbReference type="PANTHER" id="PTHR31284">
    <property type="entry name" value="ACID PHOSPHATASE-LIKE PROTEIN"/>
    <property type="match status" value="1"/>
</dbReference>
<dbReference type="Pfam" id="PF03767">
    <property type="entry name" value="Acid_phosphat_B"/>
    <property type="match status" value="1"/>
</dbReference>
<sequence length="281" mass="31776">MVESGIYISSFAATIFVAALITVGVLFISMVITLTVMLQSCRNQNTGVLELQKARIEHSYCRVLSLQAELDRLEPEFPALCKTYAIQYMEEGQYLKDLSLAIRAAKNYFSSLKPNDDGLDTILMDMDSGMLSSEPFHETHLLKRRSHKHDGEDEAVEGMHPVNMQLLDLYSMLQTSGWSLILISRKPEMQRNATVESLISAGYRGWSSISMRSESEMQMEDWEYFSTKQAELQRVGFRVIGVISNQLDALRGSSSGNHVFKLPNSHYYKLANTLRTINPSI</sequence>
<protein>
    <recommendedName>
        <fullName evidence="4">Acid phosphatase</fullName>
    </recommendedName>
</protein>
<keyword evidence="1" id="KW-1133">Transmembrane helix</keyword>
<organism evidence="2 3">
    <name type="scientific">Stephania japonica</name>
    <dbReference type="NCBI Taxonomy" id="461633"/>
    <lineage>
        <taxon>Eukaryota</taxon>
        <taxon>Viridiplantae</taxon>
        <taxon>Streptophyta</taxon>
        <taxon>Embryophyta</taxon>
        <taxon>Tracheophyta</taxon>
        <taxon>Spermatophyta</taxon>
        <taxon>Magnoliopsida</taxon>
        <taxon>Ranunculales</taxon>
        <taxon>Menispermaceae</taxon>
        <taxon>Menispermoideae</taxon>
        <taxon>Cissampelideae</taxon>
        <taxon>Stephania</taxon>
    </lineage>
</organism>
<reference evidence="2 3" key="1">
    <citation type="submission" date="2024-01" db="EMBL/GenBank/DDBJ databases">
        <title>Genome assemblies of Stephania.</title>
        <authorList>
            <person name="Yang L."/>
        </authorList>
    </citation>
    <scope>NUCLEOTIDE SEQUENCE [LARGE SCALE GENOMIC DNA]</scope>
    <source>
        <strain evidence="2">QJT</strain>
        <tissue evidence="2">Leaf</tissue>
    </source>
</reference>
<dbReference type="Gene3D" id="3.40.50.1000">
    <property type="entry name" value="HAD superfamily/HAD-like"/>
    <property type="match status" value="1"/>
</dbReference>
<name>A0AAP0IYZ9_9MAGN</name>
<evidence type="ECO:0000313" key="2">
    <source>
        <dbReference type="EMBL" id="KAK9124401.1"/>
    </source>
</evidence>
<dbReference type="PANTHER" id="PTHR31284:SF22">
    <property type="entry name" value="ACID PHOSPHATASE"/>
    <property type="match status" value="1"/>
</dbReference>
<keyword evidence="3" id="KW-1185">Reference proteome</keyword>